<evidence type="ECO:0000259" key="5">
    <source>
        <dbReference type="Pfam" id="PF04055"/>
    </source>
</evidence>
<dbReference type="InterPro" id="IPR007197">
    <property type="entry name" value="rSAM"/>
</dbReference>
<dbReference type="Proteomes" id="UP000265520">
    <property type="component" value="Unassembled WGS sequence"/>
</dbReference>
<protein>
    <submittedName>
        <fullName evidence="6">tRNA wybutosine-synthesizing protein 1</fullName>
    </submittedName>
</protein>
<keyword evidence="2" id="KW-0479">Metal-binding</keyword>
<evidence type="ECO:0000313" key="7">
    <source>
        <dbReference type="Proteomes" id="UP000265520"/>
    </source>
</evidence>
<evidence type="ECO:0000256" key="3">
    <source>
        <dbReference type="ARBA" id="ARBA00023004"/>
    </source>
</evidence>
<keyword evidence="7" id="KW-1185">Reference proteome</keyword>
<feature type="domain" description="Radical SAM core" evidence="5">
    <location>
        <begin position="17"/>
        <end position="97"/>
    </location>
</feature>
<comment type="caution">
    <text evidence="6">The sequence shown here is derived from an EMBL/GenBank/DDBJ whole genome shotgun (WGS) entry which is preliminary data.</text>
</comment>
<dbReference type="GO" id="GO:0003824">
    <property type="term" value="F:catalytic activity"/>
    <property type="evidence" value="ECO:0007669"/>
    <property type="project" value="InterPro"/>
</dbReference>
<dbReference type="InterPro" id="IPR013785">
    <property type="entry name" value="Aldolase_TIM"/>
</dbReference>
<dbReference type="GO" id="GO:0051539">
    <property type="term" value="F:4 iron, 4 sulfur cluster binding"/>
    <property type="evidence" value="ECO:0007669"/>
    <property type="project" value="InterPro"/>
</dbReference>
<evidence type="ECO:0000256" key="4">
    <source>
        <dbReference type="ARBA" id="ARBA00023014"/>
    </source>
</evidence>
<dbReference type="InterPro" id="IPR058240">
    <property type="entry name" value="rSAM_sf"/>
</dbReference>
<dbReference type="PANTHER" id="PTHR13930:SF0">
    <property type="entry name" value="S-ADENOSYL-L-METHIONINE-DEPENDENT TRNA 4-DEMETHYLWYOSINE SYNTHASE TYW1-RELATED"/>
    <property type="match status" value="1"/>
</dbReference>
<evidence type="ECO:0000256" key="2">
    <source>
        <dbReference type="ARBA" id="ARBA00022723"/>
    </source>
</evidence>
<dbReference type="Pfam" id="PF04055">
    <property type="entry name" value="Radical_SAM"/>
    <property type="match status" value="1"/>
</dbReference>
<accession>A0A392P798</accession>
<reference evidence="6 7" key="1">
    <citation type="journal article" date="2018" name="Front. Plant Sci.">
        <title>Red Clover (Trifolium pratense) and Zigzag Clover (T. medium) - A Picture of Genomic Similarities and Differences.</title>
        <authorList>
            <person name="Dluhosova J."/>
            <person name="Istvanek J."/>
            <person name="Nedelnik J."/>
            <person name="Repkova J."/>
        </authorList>
    </citation>
    <scope>NUCLEOTIDE SEQUENCE [LARGE SCALE GENOMIC DNA]</scope>
    <source>
        <strain evidence="7">cv. 10/8</strain>
        <tissue evidence="6">Leaf</tissue>
    </source>
</reference>
<evidence type="ECO:0000256" key="1">
    <source>
        <dbReference type="ARBA" id="ARBA00022691"/>
    </source>
</evidence>
<name>A0A392P798_9FABA</name>
<keyword evidence="4" id="KW-0411">Iron-sulfur</keyword>
<dbReference type="SUPFAM" id="SSF102114">
    <property type="entry name" value="Radical SAM enzymes"/>
    <property type="match status" value="1"/>
</dbReference>
<proteinExistence type="predicted"/>
<dbReference type="GO" id="GO:0031591">
    <property type="term" value="P:wybutosine biosynthetic process"/>
    <property type="evidence" value="ECO:0007669"/>
    <property type="project" value="TreeGrafter"/>
</dbReference>
<dbReference type="EMBL" id="LXQA010064321">
    <property type="protein sequence ID" value="MCI07136.1"/>
    <property type="molecule type" value="Genomic_DNA"/>
</dbReference>
<dbReference type="AlphaFoldDB" id="A0A392P798"/>
<dbReference type="GO" id="GO:0046872">
    <property type="term" value="F:metal ion binding"/>
    <property type="evidence" value="ECO:0007669"/>
    <property type="project" value="UniProtKB-KW"/>
</dbReference>
<evidence type="ECO:0000313" key="6">
    <source>
        <dbReference type="EMBL" id="MCI07136.1"/>
    </source>
</evidence>
<sequence length="101" mass="11719">VTLERLNEGFTPRHCALSLVGEPIMYPEINALVDELHRRRISTFLVTNAQFPEKIKSLKPITQLYVSVDAGTKDSLKAIDRPLFGDFWERFIDQLRRNTFL</sequence>
<dbReference type="InterPro" id="IPR034556">
    <property type="entry name" value="tRNA_wybutosine-synthase"/>
</dbReference>
<keyword evidence="1" id="KW-0949">S-adenosyl-L-methionine</keyword>
<keyword evidence="3" id="KW-0408">Iron</keyword>
<dbReference type="Gene3D" id="3.20.20.70">
    <property type="entry name" value="Aldolase class I"/>
    <property type="match status" value="1"/>
</dbReference>
<feature type="non-terminal residue" evidence="6">
    <location>
        <position position="1"/>
    </location>
</feature>
<dbReference type="PANTHER" id="PTHR13930">
    <property type="entry name" value="S-ADENOSYL-L-METHIONINE-DEPENDENT TRNA 4-DEMETHYLWYOSINE SYNTHASE"/>
    <property type="match status" value="1"/>
</dbReference>
<organism evidence="6 7">
    <name type="scientific">Trifolium medium</name>
    <dbReference type="NCBI Taxonomy" id="97028"/>
    <lineage>
        <taxon>Eukaryota</taxon>
        <taxon>Viridiplantae</taxon>
        <taxon>Streptophyta</taxon>
        <taxon>Embryophyta</taxon>
        <taxon>Tracheophyta</taxon>
        <taxon>Spermatophyta</taxon>
        <taxon>Magnoliopsida</taxon>
        <taxon>eudicotyledons</taxon>
        <taxon>Gunneridae</taxon>
        <taxon>Pentapetalae</taxon>
        <taxon>rosids</taxon>
        <taxon>fabids</taxon>
        <taxon>Fabales</taxon>
        <taxon>Fabaceae</taxon>
        <taxon>Papilionoideae</taxon>
        <taxon>50 kb inversion clade</taxon>
        <taxon>NPAAA clade</taxon>
        <taxon>Hologalegina</taxon>
        <taxon>IRL clade</taxon>
        <taxon>Trifolieae</taxon>
        <taxon>Trifolium</taxon>
    </lineage>
</organism>